<dbReference type="RefSeq" id="WP_093143736.1">
    <property type="nucleotide sequence ID" value="NZ_FOXF01000069.1"/>
</dbReference>
<evidence type="ECO:0000313" key="2">
    <source>
        <dbReference type="Proteomes" id="UP000243745"/>
    </source>
</evidence>
<proteinExistence type="predicted"/>
<sequence>MISISEMKAKVKALVEDITGQKAYFDIVPNNVKTASLITRQATEFSGRTVDGDAHDVRHGFEIFIFSFVSADTCDAITDRLVAATDGKYSEDFRLIMVNSITPTEYDPEVGFWGNAVSMEFVER</sequence>
<dbReference type="EMBL" id="FOXF01000069">
    <property type="protein sequence ID" value="SFP74903.1"/>
    <property type="molecule type" value="Genomic_DNA"/>
</dbReference>
<name>A0A662ZK27_9GAMM</name>
<protein>
    <submittedName>
        <fullName evidence="1">Uncharacterized protein</fullName>
    </submittedName>
</protein>
<gene>
    <name evidence="1" type="ORF">SAMN02910344_02216</name>
</gene>
<evidence type="ECO:0000313" key="1">
    <source>
        <dbReference type="EMBL" id="SFP74903.1"/>
    </source>
</evidence>
<accession>A0A662ZK27</accession>
<dbReference type="Proteomes" id="UP000243745">
    <property type="component" value="Unassembled WGS sequence"/>
</dbReference>
<reference evidence="1 2" key="1">
    <citation type="submission" date="2016-10" db="EMBL/GenBank/DDBJ databases">
        <authorList>
            <person name="Varghese N."/>
            <person name="Submissions S."/>
        </authorList>
    </citation>
    <scope>NUCLEOTIDE SEQUENCE [LARGE SCALE GENOMIC DNA]</scope>
    <source>
        <strain evidence="1 2">DSM 1361</strain>
    </source>
</reference>
<keyword evidence="2" id="KW-1185">Reference proteome</keyword>
<dbReference type="AlphaFoldDB" id="A0A662ZK27"/>
<organism evidence="1 2">
    <name type="scientific">Ruminobacter amylophilus</name>
    <dbReference type="NCBI Taxonomy" id="867"/>
    <lineage>
        <taxon>Bacteria</taxon>
        <taxon>Pseudomonadati</taxon>
        <taxon>Pseudomonadota</taxon>
        <taxon>Gammaproteobacteria</taxon>
        <taxon>Aeromonadales</taxon>
        <taxon>Succinivibrionaceae</taxon>
        <taxon>Ruminobacter</taxon>
    </lineage>
</organism>
<dbReference type="OrthoDB" id="7077664at2"/>